<sequence>MTSSLCPSALAGMRDEDAAVFAEAARWFEVYILVRATNPHSLPYMSKEGYSAKRLDCKAKTADLDVILNGRLYKTAGLVVDPNMVGFAAFKGGKHAKAVEEWGKFAPKVAAGIYGPDGRPTKTFYPQGGQYGVQMDPDHIHFGCVMFSSGSLITAATYIHGDYDLYAIVNVDNPLDTIFVTETRLGEKHVRSKELFDVQNYVNRRFGRPMVLHGDQEKYSAHSDEEVYVFFPDERSPRVLSGKLAIERFYETTLGGRKTGGKDAMLEPAGGLWQRVR</sequence>
<gene>
    <name evidence="1" type="ORF">HJG44_20365</name>
</gene>
<dbReference type="EMBL" id="JABEPP010000006">
    <property type="protein sequence ID" value="NNM74719.1"/>
    <property type="molecule type" value="Genomic_DNA"/>
</dbReference>
<protein>
    <submittedName>
        <fullName evidence="1">Uncharacterized protein</fullName>
    </submittedName>
</protein>
<evidence type="ECO:0000313" key="2">
    <source>
        <dbReference type="Proteomes" id="UP000564885"/>
    </source>
</evidence>
<name>A0A849IE43_9HYPH</name>
<reference evidence="1 2" key="1">
    <citation type="submission" date="2020-04" db="EMBL/GenBank/DDBJ databases">
        <title>Enterovirga sp. isolate from soil.</title>
        <authorList>
            <person name="Chea S."/>
            <person name="Kim D.-U."/>
        </authorList>
    </citation>
    <scope>NUCLEOTIDE SEQUENCE [LARGE SCALE GENOMIC DNA]</scope>
    <source>
        <strain evidence="1 2">DB1703</strain>
    </source>
</reference>
<keyword evidence="2" id="KW-1185">Reference proteome</keyword>
<evidence type="ECO:0000313" key="1">
    <source>
        <dbReference type="EMBL" id="NNM74719.1"/>
    </source>
</evidence>
<organism evidence="1 2">
    <name type="scientific">Enterovirga aerilata</name>
    <dbReference type="NCBI Taxonomy" id="2730920"/>
    <lineage>
        <taxon>Bacteria</taxon>
        <taxon>Pseudomonadati</taxon>
        <taxon>Pseudomonadota</taxon>
        <taxon>Alphaproteobacteria</taxon>
        <taxon>Hyphomicrobiales</taxon>
        <taxon>Methylobacteriaceae</taxon>
        <taxon>Enterovirga</taxon>
    </lineage>
</organism>
<dbReference type="RefSeq" id="WP_171220172.1">
    <property type="nucleotide sequence ID" value="NZ_JABEPP010000006.1"/>
</dbReference>
<proteinExistence type="predicted"/>
<dbReference type="Proteomes" id="UP000564885">
    <property type="component" value="Unassembled WGS sequence"/>
</dbReference>
<dbReference type="AlphaFoldDB" id="A0A849IE43"/>
<comment type="caution">
    <text evidence="1">The sequence shown here is derived from an EMBL/GenBank/DDBJ whole genome shotgun (WGS) entry which is preliminary data.</text>
</comment>
<accession>A0A849IE43</accession>